<name>A0A6H2HEY8_9BURK</name>
<dbReference type="Proteomes" id="UP000502041">
    <property type="component" value="Chromosome"/>
</dbReference>
<dbReference type="EMBL" id="CP051461">
    <property type="protein sequence ID" value="QJC58144.1"/>
    <property type="molecule type" value="Genomic_DNA"/>
</dbReference>
<evidence type="ECO:0000313" key="2">
    <source>
        <dbReference type="Proteomes" id="UP000502041"/>
    </source>
</evidence>
<protein>
    <submittedName>
        <fullName evidence="1">Uncharacterized protein</fullName>
    </submittedName>
</protein>
<proteinExistence type="predicted"/>
<dbReference type="AlphaFoldDB" id="A0A6H2HEY8"/>
<dbReference type="KEGG" id="pvac:HC248_03481"/>
<sequence length="64" mass="7082">MNVNGQNSMGGKGVHGLHFSEALASLEKITALDLKDCNLTELTLYLAKQRVPRTAYFYALNLKI</sequence>
<gene>
    <name evidence="1" type="ORF">HC248_03481</name>
</gene>
<evidence type="ECO:0000313" key="1">
    <source>
        <dbReference type="EMBL" id="QJC58144.1"/>
    </source>
</evidence>
<accession>A0A6H2HEY8</accession>
<reference evidence="1 2" key="1">
    <citation type="submission" date="2020-04" db="EMBL/GenBank/DDBJ databases">
        <title>Complete genome of a Psychrophilic, Marine, Gas Vacuolate Bacterium Polaromonas vacuolata KCTC 22033T.</title>
        <authorList>
            <person name="Hwang K."/>
            <person name="Kim K.M."/>
        </authorList>
    </citation>
    <scope>NUCLEOTIDE SEQUENCE [LARGE SCALE GENOMIC DNA]</scope>
    <source>
        <strain evidence="1 2">KCTC 22033</strain>
    </source>
</reference>
<dbReference type="RefSeq" id="WP_168923545.1">
    <property type="nucleotide sequence ID" value="NZ_CP051461.1"/>
</dbReference>
<keyword evidence="2" id="KW-1185">Reference proteome</keyword>
<organism evidence="1 2">
    <name type="scientific">Polaromonas vacuolata</name>
    <dbReference type="NCBI Taxonomy" id="37448"/>
    <lineage>
        <taxon>Bacteria</taxon>
        <taxon>Pseudomonadati</taxon>
        <taxon>Pseudomonadota</taxon>
        <taxon>Betaproteobacteria</taxon>
        <taxon>Burkholderiales</taxon>
        <taxon>Comamonadaceae</taxon>
        <taxon>Polaromonas</taxon>
    </lineage>
</organism>